<dbReference type="InterPro" id="IPR029063">
    <property type="entry name" value="SAM-dependent_MTases_sf"/>
</dbReference>
<comment type="caution">
    <text evidence="1">The sequence shown here is derived from an EMBL/GenBank/DDBJ whole genome shotgun (WGS) entry which is preliminary data.</text>
</comment>
<evidence type="ECO:0000313" key="1">
    <source>
        <dbReference type="EMBL" id="CDO55766.1"/>
    </source>
</evidence>
<reference evidence="1" key="1">
    <citation type="submission" date="2014-03" db="EMBL/GenBank/DDBJ databases">
        <authorList>
            <person name="Casaregola S."/>
        </authorList>
    </citation>
    <scope>NUCLEOTIDE SEQUENCE [LARGE SCALE GENOMIC DNA]</scope>
    <source>
        <strain evidence="1">CLIB 918</strain>
    </source>
</reference>
<dbReference type="InterPro" id="IPR019410">
    <property type="entry name" value="Methyltransf_16"/>
</dbReference>
<keyword evidence="2" id="KW-1185">Reference proteome</keyword>
<dbReference type="GO" id="GO:0008757">
    <property type="term" value="F:S-adenosylmethionine-dependent methyltransferase activity"/>
    <property type="evidence" value="ECO:0007669"/>
    <property type="project" value="UniProtKB-ARBA"/>
</dbReference>
<dbReference type="Proteomes" id="UP000242525">
    <property type="component" value="Unassembled WGS sequence"/>
</dbReference>
<dbReference type="STRING" id="1173061.A0A0J9XEP6"/>
<dbReference type="Pfam" id="PF10294">
    <property type="entry name" value="Methyltransf_16"/>
    <property type="match status" value="1"/>
</dbReference>
<organism evidence="1 2">
    <name type="scientific">Geotrichum candidum</name>
    <name type="common">Oospora lactis</name>
    <name type="synonym">Dipodascus geotrichum</name>
    <dbReference type="NCBI Taxonomy" id="1173061"/>
    <lineage>
        <taxon>Eukaryota</taxon>
        <taxon>Fungi</taxon>
        <taxon>Dikarya</taxon>
        <taxon>Ascomycota</taxon>
        <taxon>Saccharomycotina</taxon>
        <taxon>Dipodascomycetes</taxon>
        <taxon>Dipodascales</taxon>
        <taxon>Dipodascaceae</taxon>
        <taxon>Geotrichum</taxon>
    </lineage>
</organism>
<sequence length="384" mass="43339">MYMYVKFYKRPSCSTSTKNKCFEIKSVLTVTNDLGEKFFFGDLDLQVELVLIQPATKNTPVAKETVIDKKVLKWTTGARAVTYTAKLPLSIPTTTTFYVRACVPRPHEVVDMLLDSYENAQGEILHTFLPIQSVPCRLSDPARDKNTFDSEHLALRNLETQCPGYNINIIEETKGDIASHIWDAALAVSKELSSDESVLRKFVGKPRSIVELGAGCGFTGLVMAAMYPQAQVVLTDFEEARDACQRNIDLNVSKLPKTGARSHIQITGGDGKSSGRVSFQPLQWEEEDRDKIPHPVYHKNGHEGWDVVLVTDCIYNRASFDPLLCILQKLVTTGTTLLLAHKYRAGDSGELFYEMLAEKFTFVHDMYVRRYDEKLRILVVRKED</sequence>
<dbReference type="PANTHER" id="PTHR14614">
    <property type="entry name" value="HEPATOCELLULAR CARCINOMA-ASSOCIATED ANTIGEN"/>
    <property type="match status" value="1"/>
</dbReference>
<dbReference type="AlphaFoldDB" id="A0A0J9XEP6"/>
<dbReference type="OrthoDB" id="194386at2759"/>
<protein>
    <submittedName>
        <fullName evidence="1">Uncharacterized protein</fullName>
    </submittedName>
</protein>
<dbReference type="Gene3D" id="3.40.50.150">
    <property type="entry name" value="Vaccinia Virus protein VP39"/>
    <property type="match status" value="1"/>
</dbReference>
<evidence type="ECO:0000313" key="2">
    <source>
        <dbReference type="Proteomes" id="UP000242525"/>
    </source>
</evidence>
<gene>
    <name evidence="1" type="ORF">BN980_GECA12s02012g</name>
</gene>
<proteinExistence type="predicted"/>
<name>A0A0J9XEP6_GEOCN</name>
<dbReference type="EMBL" id="CCBN010000012">
    <property type="protein sequence ID" value="CDO55766.1"/>
    <property type="molecule type" value="Genomic_DNA"/>
</dbReference>
<accession>A0A0J9XEP6</accession>
<dbReference type="SUPFAM" id="SSF53335">
    <property type="entry name" value="S-adenosyl-L-methionine-dependent methyltransferases"/>
    <property type="match status" value="1"/>
</dbReference>